<dbReference type="InterPro" id="IPR000719">
    <property type="entry name" value="Prot_kinase_dom"/>
</dbReference>
<evidence type="ECO:0000256" key="3">
    <source>
        <dbReference type="PROSITE-ProRule" id="PRU10141"/>
    </source>
</evidence>
<dbReference type="EMBL" id="JAPFFF010000001">
    <property type="protein sequence ID" value="KAK8898153.1"/>
    <property type="molecule type" value="Genomic_DNA"/>
</dbReference>
<dbReference type="InterPro" id="IPR011009">
    <property type="entry name" value="Kinase-like_dom_sf"/>
</dbReference>
<dbReference type="InterPro" id="IPR051681">
    <property type="entry name" value="Ser/Thr_Kinases-Pseudokinases"/>
</dbReference>
<feature type="binding site" evidence="3">
    <location>
        <position position="43"/>
    </location>
    <ligand>
        <name>ATP</name>
        <dbReference type="ChEBI" id="CHEBI:30616"/>
    </ligand>
</feature>
<feature type="domain" description="Protein kinase" evidence="5">
    <location>
        <begin position="13"/>
        <end position="278"/>
    </location>
</feature>
<organism evidence="6 7">
    <name type="scientific">Tritrichomonas musculus</name>
    <dbReference type="NCBI Taxonomy" id="1915356"/>
    <lineage>
        <taxon>Eukaryota</taxon>
        <taxon>Metamonada</taxon>
        <taxon>Parabasalia</taxon>
        <taxon>Tritrichomonadida</taxon>
        <taxon>Tritrichomonadidae</taxon>
        <taxon>Tritrichomonas</taxon>
    </lineage>
</organism>
<evidence type="ECO:0000256" key="2">
    <source>
        <dbReference type="ARBA" id="ARBA00022840"/>
    </source>
</evidence>
<evidence type="ECO:0000256" key="4">
    <source>
        <dbReference type="RuleBase" id="RU000304"/>
    </source>
</evidence>
<comment type="caution">
    <text evidence="6">The sequence shown here is derived from an EMBL/GenBank/DDBJ whole genome shotgun (WGS) entry which is preliminary data.</text>
</comment>
<dbReference type="Pfam" id="PF00069">
    <property type="entry name" value="Pkinase"/>
    <property type="match status" value="1"/>
</dbReference>
<protein>
    <recommendedName>
        <fullName evidence="5">Protein kinase domain-containing protein</fullName>
    </recommendedName>
</protein>
<evidence type="ECO:0000256" key="1">
    <source>
        <dbReference type="ARBA" id="ARBA00022741"/>
    </source>
</evidence>
<dbReference type="PROSITE" id="PS00108">
    <property type="entry name" value="PROTEIN_KINASE_ST"/>
    <property type="match status" value="1"/>
</dbReference>
<evidence type="ECO:0000313" key="7">
    <source>
        <dbReference type="Proteomes" id="UP001470230"/>
    </source>
</evidence>
<dbReference type="InterPro" id="IPR017441">
    <property type="entry name" value="Protein_kinase_ATP_BS"/>
</dbReference>
<dbReference type="Gene3D" id="1.10.510.10">
    <property type="entry name" value="Transferase(Phosphotransferase) domain 1"/>
    <property type="match status" value="1"/>
</dbReference>
<keyword evidence="2 3" id="KW-0067">ATP-binding</keyword>
<comment type="similarity">
    <text evidence="4">Belongs to the protein kinase superfamily.</text>
</comment>
<keyword evidence="4" id="KW-0723">Serine/threonine-protein kinase</keyword>
<name>A0ABR2L484_9EUKA</name>
<keyword evidence="4" id="KW-0418">Kinase</keyword>
<keyword evidence="7" id="KW-1185">Reference proteome</keyword>
<sequence>MLIKYLTNPSDYEVENDFIGEGNFGQVSLVHPKDNIDLKVALKKIPVDLEDKDIQKNFIREVSIMASLKHPNIIQLIGFSFPSSKDQTFQIYSKYLPNKTLADVLEEEEELNNTQLSIIVYGIASAMAYLHSKNIVHRDLKPENIFLDENFYPVLSDFGLSRFDGGNMTGRLGTPYFMAPELFAEEDEDSNITNKIDVYAFAVTLLSLFTTNYKFVGVQPRTISQLINKVTSGKRYVIPNDVPKFYVNLIQKCWANDPNERPSFDEIVKELEQNDDFIFEGANVEIVKRYIRKTKEFLEVDKKNESSVFSSSTSSENETCSDDDYEDYIETKEFDFLCL</sequence>
<dbReference type="InterPro" id="IPR008271">
    <property type="entry name" value="Ser/Thr_kinase_AS"/>
</dbReference>
<reference evidence="6 7" key="1">
    <citation type="submission" date="2024-04" db="EMBL/GenBank/DDBJ databases">
        <title>Tritrichomonas musculus Genome.</title>
        <authorList>
            <person name="Alves-Ferreira E."/>
            <person name="Grigg M."/>
            <person name="Lorenzi H."/>
            <person name="Galac M."/>
        </authorList>
    </citation>
    <scope>NUCLEOTIDE SEQUENCE [LARGE SCALE GENOMIC DNA]</scope>
    <source>
        <strain evidence="6 7">EAF2021</strain>
    </source>
</reference>
<proteinExistence type="inferred from homology"/>
<dbReference type="PROSITE" id="PS50011">
    <property type="entry name" value="PROTEIN_KINASE_DOM"/>
    <property type="match status" value="1"/>
</dbReference>
<dbReference type="SUPFAM" id="SSF56112">
    <property type="entry name" value="Protein kinase-like (PK-like)"/>
    <property type="match status" value="1"/>
</dbReference>
<keyword evidence="4" id="KW-0808">Transferase</keyword>
<evidence type="ECO:0000259" key="5">
    <source>
        <dbReference type="PROSITE" id="PS50011"/>
    </source>
</evidence>
<dbReference type="PANTHER" id="PTHR44329:SF214">
    <property type="entry name" value="PROTEIN KINASE DOMAIN-CONTAINING PROTEIN"/>
    <property type="match status" value="1"/>
</dbReference>
<dbReference type="PROSITE" id="PS00107">
    <property type="entry name" value="PROTEIN_KINASE_ATP"/>
    <property type="match status" value="1"/>
</dbReference>
<dbReference type="PANTHER" id="PTHR44329">
    <property type="entry name" value="SERINE/THREONINE-PROTEIN KINASE TNNI3K-RELATED"/>
    <property type="match status" value="1"/>
</dbReference>
<keyword evidence="1 3" id="KW-0547">Nucleotide-binding</keyword>
<dbReference type="Proteomes" id="UP001470230">
    <property type="component" value="Unassembled WGS sequence"/>
</dbReference>
<evidence type="ECO:0000313" key="6">
    <source>
        <dbReference type="EMBL" id="KAK8898153.1"/>
    </source>
</evidence>
<dbReference type="SMART" id="SM00220">
    <property type="entry name" value="S_TKc"/>
    <property type="match status" value="1"/>
</dbReference>
<accession>A0ABR2L484</accession>
<gene>
    <name evidence="6" type="ORF">M9Y10_000424</name>
</gene>